<dbReference type="OrthoDB" id="816862at2"/>
<protein>
    <submittedName>
        <fullName evidence="2">Putative ABC exporter</fullName>
    </submittedName>
</protein>
<evidence type="ECO:0000313" key="2">
    <source>
        <dbReference type="EMBL" id="TCS74862.1"/>
    </source>
</evidence>
<feature type="transmembrane region" description="Helical" evidence="1">
    <location>
        <begin position="24"/>
        <end position="46"/>
    </location>
</feature>
<reference evidence="2 3" key="1">
    <citation type="submission" date="2019-03" db="EMBL/GenBank/DDBJ databases">
        <title>Genomic Encyclopedia of Type Strains, Phase IV (KMG-IV): sequencing the most valuable type-strain genomes for metagenomic binning, comparative biology and taxonomic classification.</title>
        <authorList>
            <person name="Goeker M."/>
        </authorList>
    </citation>
    <scope>NUCLEOTIDE SEQUENCE [LARGE SCALE GENOMIC DNA]</scope>
    <source>
        <strain evidence="2 3">DSM 29489</strain>
    </source>
</reference>
<gene>
    <name evidence="2" type="ORF">EDD59_13315</name>
</gene>
<feature type="transmembrane region" description="Helical" evidence="1">
    <location>
        <begin position="467"/>
        <end position="490"/>
    </location>
</feature>
<dbReference type="Proteomes" id="UP000295726">
    <property type="component" value="Unassembled WGS sequence"/>
</dbReference>
<feature type="transmembrane region" description="Helical" evidence="1">
    <location>
        <begin position="138"/>
        <end position="160"/>
    </location>
</feature>
<accession>A0A4R3K1F0</accession>
<keyword evidence="1" id="KW-1133">Transmembrane helix</keyword>
<evidence type="ECO:0000313" key="3">
    <source>
        <dbReference type="Proteomes" id="UP000295726"/>
    </source>
</evidence>
<keyword evidence="1" id="KW-0472">Membrane</keyword>
<dbReference type="Pfam" id="PF16962">
    <property type="entry name" value="ABC_export"/>
    <property type="match status" value="1"/>
</dbReference>
<dbReference type="InterPro" id="IPR031584">
    <property type="entry name" value="Put_ABC_export"/>
</dbReference>
<sequence length="525" mass="59537">MRALFYLTKQSLVNNVKRAVKKPITLLIMIGGIIYGVFVIVMLGQLVRTVKVDSVRGLLAIVTIWTIYMFFGNFASYSSRKGIIFRPAHAHFVFPAPISPKLILIHGAWMNYLLSIIVAIVFFIAGITVFQIEVWRMLLFFLTGCVLELLMEGSIMTYLYANDRISAENMKWVGRIIRAFLIGVSLLIILYFRRYGLTLESAWSFFDWPGLQMIPFVGWNISAYHLILLGPAPLNIVCTTLYLLSVAGMFAVARHMKCEGGYYEDAAKFADDYAEMKQQKKNGEMVTSVGKKKKKFRRVKEHYEATGAKAIFYRQLLEYKKEKYFIFSKMTLLTLFIAVFFSYMMKDSVTETGMPQMILLGIVGYMTLITTGYLGKWENEIKSPYLFLVPDSPIKKLWYSTLMEHIKALADGCILCIILGTAWGVRPGQIAMAVLIYTVLQANRMYIKVVVQCLLGDSFGKTGQDIIRMLIQMMTLGLGIGAAVLVGTLINIDFVFPIILIYSIIVTVIIGLLASFRFYSMEQFA</sequence>
<dbReference type="EMBL" id="SLZZ01000033">
    <property type="protein sequence ID" value="TCS74862.1"/>
    <property type="molecule type" value="Genomic_DNA"/>
</dbReference>
<feature type="transmembrane region" description="Helical" evidence="1">
    <location>
        <begin position="172"/>
        <end position="192"/>
    </location>
</feature>
<feature type="transmembrane region" description="Helical" evidence="1">
    <location>
        <begin position="496"/>
        <end position="519"/>
    </location>
</feature>
<feature type="transmembrane region" description="Helical" evidence="1">
    <location>
        <begin position="109"/>
        <end position="132"/>
    </location>
</feature>
<evidence type="ECO:0000256" key="1">
    <source>
        <dbReference type="SAM" id="Phobius"/>
    </source>
</evidence>
<feature type="transmembrane region" description="Helical" evidence="1">
    <location>
        <begin position="357"/>
        <end position="375"/>
    </location>
</feature>
<keyword evidence="1" id="KW-0812">Transmembrane</keyword>
<organism evidence="2 3">
    <name type="scientific">Muricomes intestini</name>
    <dbReference type="NCBI Taxonomy" id="1796634"/>
    <lineage>
        <taxon>Bacteria</taxon>
        <taxon>Bacillati</taxon>
        <taxon>Bacillota</taxon>
        <taxon>Clostridia</taxon>
        <taxon>Lachnospirales</taxon>
        <taxon>Lachnospiraceae</taxon>
        <taxon>Muricomes</taxon>
    </lineage>
</organism>
<dbReference type="AlphaFoldDB" id="A0A4R3K1F0"/>
<feature type="transmembrane region" description="Helical" evidence="1">
    <location>
        <begin position="232"/>
        <end position="253"/>
    </location>
</feature>
<dbReference type="RefSeq" id="WP_132383586.1">
    <property type="nucleotide sequence ID" value="NZ_SLZZ01000033.1"/>
</dbReference>
<keyword evidence="3" id="KW-1185">Reference proteome</keyword>
<feature type="transmembrane region" description="Helical" evidence="1">
    <location>
        <begin position="324"/>
        <end position="345"/>
    </location>
</feature>
<name>A0A4R3K1F0_9FIRM</name>
<comment type="caution">
    <text evidence="2">The sequence shown here is derived from an EMBL/GenBank/DDBJ whole genome shotgun (WGS) entry which is preliminary data.</text>
</comment>
<proteinExistence type="predicted"/>
<feature type="transmembrane region" description="Helical" evidence="1">
    <location>
        <begin position="58"/>
        <end position="77"/>
    </location>
</feature>